<organism evidence="1 2">
    <name type="scientific">Segatella copri</name>
    <dbReference type="NCBI Taxonomy" id="165179"/>
    <lineage>
        <taxon>Bacteria</taxon>
        <taxon>Pseudomonadati</taxon>
        <taxon>Bacteroidota</taxon>
        <taxon>Bacteroidia</taxon>
        <taxon>Bacteroidales</taxon>
        <taxon>Prevotellaceae</taxon>
        <taxon>Segatella</taxon>
    </lineage>
</organism>
<name>A0AAW5UMT2_9BACT</name>
<gene>
    <name evidence="1" type="ORF">ONS98_01525</name>
</gene>
<dbReference type="Proteomes" id="UP001209476">
    <property type="component" value="Unassembled WGS sequence"/>
</dbReference>
<dbReference type="EMBL" id="JAPDUM010000001">
    <property type="protein sequence ID" value="MCW4163924.1"/>
    <property type="molecule type" value="Genomic_DNA"/>
</dbReference>
<sequence>MEQNLWGDLSIAKNNLVKSPKKILEEQADIFNTRNNWIICSVMTSFEDHDVSWLDMNNPFEEAEQKEKDLVLKMKLTVPSLNNYSIVILSAKYLVSTIYPCKLKNLITNGEWKEVDSEKSFNEELKAILMSADISKLLTNLYSQMDD</sequence>
<accession>A0AAW5UMT2</accession>
<comment type="caution">
    <text evidence="1">The sequence shown here is derived from an EMBL/GenBank/DDBJ whole genome shotgun (WGS) entry which is preliminary data.</text>
</comment>
<evidence type="ECO:0000313" key="1">
    <source>
        <dbReference type="EMBL" id="MCW4163924.1"/>
    </source>
</evidence>
<dbReference type="RefSeq" id="WP_264910803.1">
    <property type="nucleotide sequence ID" value="NZ_JAPDUL010000001.1"/>
</dbReference>
<dbReference type="AlphaFoldDB" id="A0AAW5UMT2"/>
<reference evidence="1" key="1">
    <citation type="submission" date="2022-11" db="EMBL/GenBank/DDBJ databases">
        <title>Genomic repertoires linked with pathogenic potency of arthritogenic Prevotella copri isolated from the gut of rheumatoid arthritis patients.</title>
        <authorList>
            <person name="Nii T."/>
            <person name="Maeda Y."/>
            <person name="Motooka D."/>
            <person name="Naito M."/>
            <person name="Matsumoto Y."/>
            <person name="Ogawa T."/>
            <person name="Oguro-Igashira E."/>
            <person name="Kishikawa T."/>
            <person name="Yamashita M."/>
            <person name="Koizumi S."/>
            <person name="Kurakawa T."/>
            <person name="Okumura R."/>
            <person name="Kayama H."/>
            <person name="Murakami M."/>
            <person name="Sakaguchi T."/>
            <person name="Das B."/>
            <person name="Nakamura S."/>
            <person name="Okada Y."/>
            <person name="Kumanogoh A."/>
            <person name="Takeda K."/>
        </authorList>
    </citation>
    <scope>NUCLEOTIDE SEQUENCE</scope>
    <source>
        <strain evidence="1">RA-N001-16</strain>
    </source>
</reference>
<proteinExistence type="predicted"/>
<evidence type="ECO:0000313" key="2">
    <source>
        <dbReference type="Proteomes" id="UP001209476"/>
    </source>
</evidence>
<protein>
    <submittedName>
        <fullName evidence="1">Uncharacterized protein</fullName>
    </submittedName>
</protein>